<dbReference type="Proteomes" id="UP000428333">
    <property type="component" value="Linkage Group LG11"/>
</dbReference>
<keyword evidence="3" id="KW-1185">Reference proteome</keyword>
<dbReference type="Gene3D" id="2.30.30.140">
    <property type="match status" value="1"/>
</dbReference>
<feature type="non-terminal residue" evidence="2">
    <location>
        <position position="1"/>
    </location>
</feature>
<dbReference type="OrthoDB" id="1716341at2759"/>
<evidence type="ECO:0000313" key="2">
    <source>
        <dbReference type="EMBL" id="KAE9449697.1"/>
    </source>
</evidence>
<evidence type="ECO:0000313" key="3">
    <source>
        <dbReference type="Proteomes" id="UP000428333"/>
    </source>
</evidence>
<gene>
    <name evidence="2" type="ORF">C3L33_18402</name>
</gene>
<reference evidence="2 3" key="1">
    <citation type="journal article" date="2019" name="Genome Biol. Evol.">
        <title>The Rhododendron genome and chromosomal organization provide insight into shared whole-genome duplications across the heath family (Ericaceae).</title>
        <authorList>
            <person name="Soza V.L."/>
            <person name="Lindsley D."/>
            <person name="Waalkes A."/>
            <person name="Ramage E."/>
            <person name="Patwardhan R.P."/>
            <person name="Burton J.N."/>
            <person name="Adey A."/>
            <person name="Kumar A."/>
            <person name="Qiu R."/>
            <person name="Shendure J."/>
            <person name="Hall B."/>
        </authorList>
    </citation>
    <scope>NUCLEOTIDE SEQUENCE [LARGE SCALE GENOMIC DNA]</scope>
    <source>
        <strain evidence="2">RSF 1966-606</strain>
    </source>
</reference>
<accession>A0A6A4L3U2</accession>
<proteinExistence type="predicted"/>
<protein>
    <submittedName>
        <fullName evidence="2">Uncharacterized protein</fullName>
    </submittedName>
</protein>
<organism evidence="2 3">
    <name type="scientific">Rhododendron williamsianum</name>
    <dbReference type="NCBI Taxonomy" id="262921"/>
    <lineage>
        <taxon>Eukaryota</taxon>
        <taxon>Viridiplantae</taxon>
        <taxon>Streptophyta</taxon>
        <taxon>Embryophyta</taxon>
        <taxon>Tracheophyta</taxon>
        <taxon>Spermatophyta</taxon>
        <taxon>Magnoliopsida</taxon>
        <taxon>eudicotyledons</taxon>
        <taxon>Gunneridae</taxon>
        <taxon>Pentapetalae</taxon>
        <taxon>asterids</taxon>
        <taxon>Ericales</taxon>
        <taxon>Ericaceae</taxon>
        <taxon>Ericoideae</taxon>
        <taxon>Rhodoreae</taxon>
        <taxon>Rhododendron</taxon>
    </lineage>
</organism>
<dbReference type="AlphaFoldDB" id="A0A6A4L3U2"/>
<sequence>MGSSKDDSATDGDNSGGELPDSDSSLFSEGEKVLAYHGPRIYEAKVSFTFTFSSFFFFPFPFCSFLCEANAVLVDTDKIMLFTSFIVNEMKHYEDAWHAFLDFGFRLMLLETEYGSTFVEYKWLMAIT</sequence>
<feature type="region of interest" description="Disordered" evidence="1">
    <location>
        <begin position="1"/>
        <end position="25"/>
    </location>
</feature>
<name>A0A6A4L3U2_9ERIC</name>
<evidence type="ECO:0000256" key="1">
    <source>
        <dbReference type="SAM" id="MobiDB-lite"/>
    </source>
</evidence>
<comment type="caution">
    <text evidence="2">The sequence shown here is derived from an EMBL/GenBank/DDBJ whole genome shotgun (WGS) entry which is preliminary data.</text>
</comment>
<dbReference type="EMBL" id="QEFC01003141">
    <property type="protein sequence ID" value="KAE9449697.1"/>
    <property type="molecule type" value="Genomic_DNA"/>
</dbReference>